<proteinExistence type="predicted"/>
<organism evidence="1 2">
    <name type="scientific">Actinocorallia longicatena</name>
    <dbReference type="NCBI Taxonomy" id="111803"/>
    <lineage>
        <taxon>Bacteria</taxon>
        <taxon>Bacillati</taxon>
        <taxon>Actinomycetota</taxon>
        <taxon>Actinomycetes</taxon>
        <taxon>Streptosporangiales</taxon>
        <taxon>Thermomonosporaceae</taxon>
        <taxon>Actinocorallia</taxon>
    </lineage>
</organism>
<reference evidence="2" key="1">
    <citation type="journal article" date="2019" name="Int. J. Syst. Evol. Microbiol.">
        <title>The Global Catalogue of Microorganisms (GCM) 10K type strain sequencing project: providing services to taxonomists for standard genome sequencing and annotation.</title>
        <authorList>
            <consortium name="The Broad Institute Genomics Platform"/>
            <consortium name="The Broad Institute Genome Sequencing Center for Infectious Disease"/>
            <person name="Wu L."/>
            <person name="Ma J."/>
        </authorList>
    </citation>
    <scope>NUCLEOTIDE SEQUENCE [LARGE SCALE GENOMIC DNA]</scope>
    <source>
        <strain evidence="2">JCM 9377</strain>
    </source>
</reference>
<keyword evidence="2" id="KW-1185">Reference proteome</keyword>
<dbReference type="Proteomes" id="UP001501237">
    <property type="component" value="Unassembled WGS sequence"/>
</dbReference>
<evidence type="ECO:0000313" key="2">
    <source>
        <dbReference type="Proteomes" id="UP001501237"/>
    </source>
</evidence>
<accession>A0ABP6QDW4</accession>
<protein>
    <submittedName>
        <fullName evidence="1">Uncharacterized protein</fullName>
    </submittedName>
</protein>
<sequence>MSLRFPATWYATDLGIHRPCHGTYERYPYESLPRLDASMFTGSFSWFGDPGPVLDEQVAAMDRHKGDLAQHGLALPHDFVAFQSHAKLSRMLDEVSVTCCWSNLSSPMASPIEPGAYLVRFLRDQQDCAFWYLYLRPSARPFVVHSSELAYHLDYLDPDEGFDFDDEASPELDAADLATEIHWCAPTFEQFAYRFWIENRLWRKLHHEPDAEPNPAERHYLNHYSARKQARG</sequence>
<evidence type="ECO:0000313" key="1">
    <source>
        <dbReference type="EMBL" id="GAA3221888.1"/>
    </source>
</evidence>
<name>A0ABP6QDW4_9ACTN</name>
<dbReference type="RefSeq" id="WP_344832027.1">
    <property type="nucleotide sequence ID" value="NZ_BAAAUV010000012.1"/>
</dbReference>
<dbReference type="EMBL" id="BAAAUV010000012">
    <property type="protein sequence ID" value="GAA3221888.1"/>
    <property type="molecule type" value="Genomic_DNA"/>
</dbReference>
<gene>
    <name evidence="1" type="ORF">GCM10010468_47330</name>
</gene>
<comment type="caution">
    <text evidence="1">The sequence shown here is derived from an EMBL/GenBank/DDBJ whole genome shotgun (WGS) entry which is preliminary data.</text>
</comment>